<keyword evidence="2" id="KW-1185">Reference proteome</keyword>
<accession>A0A9W7CMU1</accession>
<comment type="caution">
    <text evidence="1">The sequence shown here is derived from an EMBL/GenBank/DDBJ whole genome shotgun (WGS) entry which is preliminary data.</text>
</comment>
<proteinExistence type="predicted"/>
<reference evidence="1" key="1">
    <citation type="submission" date="2023-04" db="EMBL/GenBank/DDBJ databases">
        <title>Phytophthora lilii NBRC 32176.</title>
        <authorList>
            <person name="Ichikawa N."/>
            <person name="Sato H."/>
            <person name="Tonouchi N."/>
        </authorList>
    </citation>
    <scope>NUCLEOTIDE SEQUENCE</scope>
    <source>
        <strain evidence="1">NBRC 32176</strain>
    </source>
</reference>
<evidence type="ECO:0000313" key="2">
    <source>
        <dbReference type="Proteomes" id="UP001165083"/>
    </source>
</evidence>
<gene>
    <name evidence="1" type="ORF">Plil01_001530000</name>
</gene>
<dbReference type="EMBL" id="BSXW01001358">
    <property type="protein sequence ID" value="GMF36130.1"/>
    <property type="molecule type" value="Genomic_DNA"/>
</dbReference>
<organism evidence="1 2">
    <name type="scientific">Phytophthora lilii</name>
    <dbReference type="NCBI Taxonomy" id="2077276"/>
    <lineage>
        <taxon>Eukaryota</taxon>
        <taxon>Sar</taxon>
        <taxon>Stramenopiles</taxon>
        <taxon>Oomycota</taxon>
        <taxon>Peronosporomycetes</taxon>
        <taxon>Peronosporales</taxon>
        <taxon>Peronosporaceae</taxon>
        <taxon>Phytophthora</taxon>
    </lineage>
</organism>
<dbReference type="Proteomes" id="UP001165083">
    <property type="component" value="Unassembled WGS sequence"/>
</dbReference>
<name>A0A9W7CMU1_9STRA</name>
<evidence type="ECO:0000313" key="1">
    <source>
        <dbReference type="EMBL" id="GMF36130.1"/>
    </source>
</evidence>
<dbReference type="OrthoDB" id="113073at2759"/>
<sequence>MSGIPDFGASLPKIQVSCNDKLLEKNIFSHYFTRGRHFKLSTIFLSHSYFATDKMIRLNSEYVAILRANSKRDLQIVVKYFNIKGVDDRSIVYYYNKATEQKGQMLFIDSVRVESGTTSTDL</sequence>
<protein>
    <submittedName>
        <fullName evidence="1">Unnamed protein product</fullName>
    </submittedName>
</protein>
<dbReference type="AlphaFoldDB" id="A0A9W7CMU1"/>